<evidence type="ECO:0000256" key="4">
    <source>
        <dbReference type="ARBA" id="ARBA00022729"/>
    </source>
</evidence>
<evidence type="ECO:0000256" key="10">
    <source>
        <dbReference type="ARBA" id="ARBA00049432"/>
    </source>
</evidence>
<evidence type="ECO:0000259" key="12">
    <source>
        <dbReference type="Pfam" id="PF04577"/>
    </source>
</evidence>
<evidence type="ECO:0000256" key="3">
    <source>
        <dbReference type="ARBA" id="ARBA00022679"/>
    </source>
</evidence>
<evidence type="ECO:0000256" key="9">
    <source>
        <dbReference type="ARBA" id="ARBA00048317"/>
    </source>
</evidence>
<dbReference type="OrthoDB" id="529273at2759"/>
<dbReference type="PANTHER" id="PTHR20961:SF148">
    <property type="entry name" value="EGF DOMAIN-SPECIFIC O-LINKED N-ACETYLGLUCOSAMINE TRANSFERASE"/>
    <property type="match status" value="1"/>
</dbReference>
<evidence type="ECO:0000256" key="11">
    <source>
        <dbReference type="SAM" id="Phobius"/>
    </source>
</evidence>
<evidence type="ECO:0000256" key="6">
    <source>
        <dbReference type="ARBA" id="ARBA00023180"/>
    </source>
</evidence>
<evidence type="ECO:0000256" key="2">
    <source>
        <dbReference type="ARBA" id="ARBA00022676"/>
    </source>
</evidence>
<keyword evidence="11" id="KW-0812">Transmembrane</keyword>
<dbReference type="PANTHER" id="PTHR20961">
    <property type="entry name" value="GLYCOSYLTRANSFERASE"/>
    <property type="match status" value="1"/>
</dbReference>
<keyword evidence="14" id="KW-1185">Reference proteome</keyword>
<dbReference type="EC" id="2.4.1.255" evidence="1"/>
<keyword evidence="5" id="KW-0256">Endoplasmic reticulum</keyword>
<name>A0A167T6T7_9HYPO</name>
<dbReference type="GO" id="GO:0097363">
    <property type="term" value="F:protein O-acetylglucosaminyltransferase activity"/>
    <property type="evidence" value="ECO:0007669"/>
    <property type="project" value="UniProtKB-EC"/>
</dbReference>
<feature type="transmembrane region" description="Helical" evidence="11">
    <location>
        <begin position="12"/>
        <end position="33"/>
    </location>
</feature>
<evidence type="ECO:0000313" key="13">
    <source>
        <dbReference type="EMBL" id="OAA60281.1"/>
    </source>
</evidence>
<comment type="catalytic activity">
    <reaction evidence="10">
        <text>L-threonyl-[protein] + UDP-N-acetyl-alpha-D-glucosamine = 3-O-(N-acetyl-beta-D-glucosaminyl)-L-threonyl-[protein] + UDP + H(+)</text>
        <dbReference type="Rhea" id="RHEA:48908"/>
        <dbReference type="Rhea" id="RHEA-COMP:11060"/>
        <dbReference type="Rhea" id="RHEA-COMP:12252"/>
        <dbReference type="ChEBI" id="CHEBI:15378"/>
        <dbReference type="ChEBI" id="CHEBI:30013"/>
        <dbReference type="ChEBI" id="CHEBI:57705"/>
        <dbReference type="ChEBI" id="CHEBI:58223"/>
        <dbReference type="ChEBI" id="CHEBI:90840"/>
        <dbReference type="EC" id="2.4.1.255"/>
    </reaction>
</comment>
<dbReference type="EMBL" id="AZHD01000009">
    <property type="protein sequence ID" value="OAA60281.1"/>
    <property type="molecule type" value="Genomic_DNA"/>
</dbReference>
<evidence type="ECO:0000256" key="8">
    <source>
        <dbReference type="ARBA" id="ARBA00042574"/>
    </source>
</evidence>
<keyword evidence="11" id="KW-1133">Transmembrane helix</keyword>
<evidence type="ECO:0000313" key="14">
    <source>
        <dbReference type="Proteomes" id="UP000076874"/>
    </source>
</evidence>
<evidence type="ECO:0000256" key="1">
    <source>
        <dbReference type="ARBA" id="ARBA00011970"/>
    </source>
</evidence>
<keyword evidence="2" id="KW-0328">Glycosyltransferase</keyword>
<keyword evidence="6" id="KW-0325">Glycoprotein</keyword>
<organism evidence="13 14">
    <name type="scientific">Niveomyces insectorum RCEF 264</name>
    <dbReference type="NCBI Taxonomy" id="1081102"/>
    <lineage>
        <taxon>Eukaryota</taxon>
        <taxon>Fungi</taxon>
        <taxon>Dikarya</taxon>
        <taxon>Ascomycota</taxon>
        <taxon>Pezizomycotina</taxon>
        <taxon>Sordariomycetes</taxon>
        <taxon>Hypocreomycetidae</taxon>
        <taxon>Hypocreales</taxon>
        <taxon>Cordycipitaceae</taxon>
        <taxon>Niveomyces</taxon>
    </lineage>
</organism>
<proteinExistence type="predicted"/>
<reference evidence="13 14" key="1">
    <citation type="journal article" date="2016" name="Genome Biol. Evol.">
        <title>Divergent and convergent evolution of fungal pathogenicity.</title>
        <authorList>
            <person name="Shang Y."/>
            <person name="Xiao G."/>
            <person name="Zheng P."/>
            <person name="Cen K."/>
            <person name="Zhan S."/>
            <person name="Wang C."/>
        </authorList>
    </citation>
    <scope>NUCLEOTIDE SEQUENCE [LARGE SCALE GENOMIC DNA]</scope>
    <source>
        <strain evidence="13 14">RCEF 264</strain>
    </source>
</reference>
<dbReference type="InterPro" id="IPR007657">
    <property type="entry name" value="Glycosyltransferase_61"/>
</dbReference>
<gene>
    <name evidence="13" type="ORF">SPI_05405</name>
</gene>
<comment type="catalytic activity">
    <reaction evidence="9">
        <text>L-seryl-[protein] + UDP-N-acetyl-alpha-D-glucosamine = 3-O-(N-acetyl-beta-D-glucosaminyl)-L-seryl-[protein] + UDP + H(+)</text>
        <dbReference type="Rhea" id="RHEA:48904"/>
        <dbReference type="Rhea" id="RHEA-COMP:9863"/>
        <dbReference type="Rhea" id="RHEA-COMP:12251"/>
        <dbReference type="ChEBI" id="CHEBI:15378"/>
        <dbReference type="ChEBI" id="CHEBI:29999"/>
        <dbReference type="ChEBI" id="CHEBI:57705"/>
        <dbReference type="ChEBI" id="CHEBI:58223"/>
        <dbReference type="ChEBI" id="CHEBI:90838"/>
        <dbReference type="EC" id="2.4.1.255"/>
    </reaction>
</comment>
<keyword evidence="4" id="KW-0732">Signal</keyword>
<sequence length="540" mass="60011">MGTTRLLSMHPRVLCMTAWPVVVLSLLVLLYVYHVDSLSPGTTWNRISEHVSSLIRPSFCAACNASATTPAHVLAAAQDTLDDFFAPPSGYQQRCTKEFGIDYLRLTAQRRTEFCTDPATASLLCFHARGVDPLCVARGAAVRAKSASDANTLSVSMPCSLRNFTEERAQSEAANAALHGIQNVEDIHAYYFNTGAGVQLREWHFLPSAEAESVAAASLCAKDSNDGRWYLFARREGNNNIWHKLMEIWQATLSVNALRLAIDPDTGAPLLTKAQRDAVQVVFEDDREEYLDPAWTMVSGLPPIRRRDLPTPFCPGHVILPLAGSSSPFWTFLIETDQHEPCQTRTLMDFLLPRLLTALGVPNPRKPTDVHVHPVVTIVDRKKTRVFADLDAHVARLRQRNPNVTFHVVDFAAIPLAEQIRVMQGSDVLVGHHGAGMTQMLFMPAGTTVVEIFPAPQFPILGFRHVALMLGQMHIVGHSVWKEQYYAAVNGTPIPTDWTPPLYDTKWQRAPVSYVLPEDFVALVEAAIRSQTFKSSKLWE</sequence>
<accession>A0A167T6T7</accession>
<evidence type="ECO:0000256" key="7">
    <source>
        <dbReference type="ARBA" id="ARBA00040944"/>
    </source>
</evidence>
<comment type="caution">
    <text evidence="13">The sequence shown here is derived from an EMBL/GenBank/DDBJ whole genome shotgun (WGS) entry which is preliminary data.</text>
</comment>
<dbReference type="InterPro" id="IPR049625">
    <property type="entry name" value="Glyco_transf_61_cat"/>
</dbReference>
<feature type="domain" description="Glycosyltransferase 61 catalytic" evidence="12">
    <location>
        <begin position="366"/>
        <end position="450"/>
    </location>
</feature>
<protein>
    <recommendedName>
        <fullName evidence="7">EGF domain-specific O-linked N-acetylglucosamine transferase</fullName>
        <ecNumber evidence="1">2.4.1.255</ecNumber>
    </recommendedName>
    <alternativeName>
        <fullName evidence="8">Extracellular O-linked N-acetylglucosamine transferase</fullName>
    </alternativeName>
</protein>
<dbReference type="Pfam" id="PF04577">
    <property type="entry name" value="Glyco_transf_61"/>
    <property type="match status" value="1"/>
</dbReference>
<keyword evidence="11" id="KW-0472">Membrane</keyword>
<dbReference type="Proteomes" id="UP000076874">
    <property type="component" value="Unassembled WGS sequence"/>
</dbReference>
<dbReference type="AlphaFoldDB" id="A0A167T6T7"/>
<evidence type="ECO:0000256" key="5">
    <source>
        <dbReference type="ARBA" id="ARBA00022824"/>
    </source>
</evidence>
<keyword evidence="3" id="KW-0808">Transferase</keyword>
<dbReference type="STRING" id="1081102.A0A167T6T7"/>